<evidence type="ECO:0000256" key="5">
    <source>
        <dbReference type="ARBA" id="ARBA00023136"/>
    </source>
</evidence>
<dbReference type="GO" id="GO:0005783">
    <property type="term" value="C:endoplasmic reticulum"/>
    <property type="evidence" value="ECO:0000318"/>
    <property type="project" value="GO_Central"/>
</dbReference>
<evidence type="ECO:0000256" key="1">
    <source>
        <dbReference type="ARBA" id="ARBA00004141"/>
    </source>
</evidence>
<dbReference type="KEGG" id="tva:4750896"/>
<dbReference type="InterPro" id="IPR039859">
    <property type="entry name" value="PFA4/ZDH16/20/ERF2-like"/>
</dbReference>
<keyword evidence="3 8" id="KW-0812">Transmembrane</keyword>
<reference evidence="10" key="1">
    <citation type="submission" date="2006-10" db="EMBL/GenBank/DDBJ databases">
        <authorList>
            <person name="Amadeo P."/>
            <person name="Zhao Q."/>
            <person name="Wortman J."/>
            <person name="Fraser-Liggett C."/>
            <person name="Carlton J."/>
        </authorList>
    </citation>
    <scope>NUCLEOTIDE SEQUENCE</scope>
    <source>
        <strain evidence="10">G3</strain>
    </source>
</reference>
<evidence type="ECO:0000256" key="7">
    <source>
        <dbReference type="ARBA" id="ARBA00038298"/>
    </source>
</evidence>
<dbReference type="RefSeq" id="XP_001306109.1">
    <property type="nucleotide sequence ID" value="XM_001306108.1"/>
</dbReference>
<dbReference type="GO" id="GO:0005794">
    <property type="term" value="C:Golgi apparatus"/>
    <property type="evidence" value="ECO:0000318"/>
    <property type="project" value="GO_Central"/>
</dbReference>
<dbReference type="GO" id="GO:0006612">
    <property type="term" value="P:protein targeting to membrane"/>
    <property type="evidence" value="ECO:0000318"/>
    <property type="project" value="GO_Central"/>
</dbReference>
<dbReference type="Proteomes" id="UP000001542">
    <property type="component" value="Unassembled WGS sequence"/>
</dbReference>
<feature type="transmembrane region" description="Helical" evidence="8">
    <location>
        <begin position="172"/>
        <end position="195"/>
    </location>
</feature>
<dbReference type="PANTHER" id="PTHR22883:SF23">
    <property type="entry name" value="PALMITOYLTRANSFERASE ZDHHC6"/>
    <property type="match status" value="1"/>
</dbReference>
<proteinExistence type="inferred from homology"/>
<feature type="domain" description="Palmitoyltransferase DHHC" evidence="9">
    <location>
        <begin position="89"/>
        <end position="207"/>
    </location>
</feature>
<evidence type="ECO:0000313" key="10">
    <source>
        <dbReference type="EMBL" id="EAX93179.1"/>
    </source>
</evidence>
<dbReference type="AlphaFoldDB" id="A2FPH8"/>
<dbReference type="EC" id="2.3.1.225" evidence="8"/>
<dbReference type="STRING" id="5722.A2FPH8"/>
<comment type="similarity">
    <text evidence="7">Belongs to the DHHC palmitoyltransferase family. PFA5 subfamily.</text>
</comment>
<dbReference type="VEuPathDB" id="TrichDB:TVAGG3_0573630"/>
<reference evidence="10" key="2">
    <citation type="journal article" date="2007" name="Science">
        <title>Draft genome sequence of the sexually transmitted pathogen Trichomonas vaginalis.</title>
        <authorList>
            <person name="Carlton J.M."/>
            <person name="Hirt R.P."/>
            <person name="Silva J.C."/>
            <person name="Delcher A.L."/>
            <person name="Schatz M."/>
            <person name="Zhao Q."/>
            <person name="Wortman J.R."/>
            <person name="Bidwell S.L."/>
            <person name="Alsmark U.C.M."/>
            <person name="Besteiro S."/>
            <person name="Sicheritz-Ponten T."/>
            <person name="Noel C.J."/>
            <person name="Dacks J.B."/>
            <person name="Foster P.G."/>
            <person name="Simillion C."/>
            <person name="Van de Peer Y."/>
            <person name="Miranda-Saavedra D."/>
            <person name="Barton G.J."/>
            <person name="Westrop G.D."/>
            <person name="Mueller S."/>
            <person name="Dessi D."/>
            <person name="Fiori P.L."/>
            <person name="Ren Q."/>
            <person name="Paulsen I."/>
            <person name="Zhang H."/>
            <person name="Bastida-Corcuera F.D."/>
            <person name="Simoes-Barbosa A."/>
            <person name="Brown M.T."/>
            <person name="Hayes R.D."/>
            <person name="Mukherjee M."/>
            <person name="Okumura C.Y."/>
            <person name="Schneider R."/>
            <person name="Smith A.J."/>
            <person name="Vanacova S."/>
            <person name="Villalvazo M."/>
            <person name="Haas B.J."/>
            <person name="Pertea M."/>
            <person name="Feldblyum T.V."/>
            <person name="Utterback T.R."/>
            <person name="Shu C.L."/>
            <person name="Osoegawa K."/>
            <person name="de Jong P.J."/>
            <person name="Hrdy I."/>
            <person name="Horvathova L."/>
            <person name="Zubacova Z."/>
            <person name="Dolezal P."/>
            <person name="Malik S.B."/>
            <person name="Logsdon J.M. Jr."/>
            <person name="Henze K."/>
            <person name="Gupta A."/>
            <person name="Wang C.C."/>
            <person name="Dunne R.L."/>
            <person name="Upcroft J.A."/>
            <person name="Upcroft P."/>
            <person name="White O."/>
            <person name="Salzberg S.L."/>
            <person name="Tang P."/>
            <person name="Chiu C.-H."/>
            <person name="Lee Y.-S."/>
            <person name="Embley T.M."/>
            <person name="Coombs G.H."/>
            <person name="Mottram J.C."/>
            <person name="Tachezy J."/>
            <person name="Fraser-Liggett C.M."/>
            <person name="Johnson P.J."/>
        </authorList>
    </citation>
    <scope>NUCLEOTIDE SEQUENCE [LARGE SCALE GENOMIC DNA]</scope>
    <source>
        <strain evidence="10">G3</strain>
    </source>
</reference>
<evidence type="ECO:0000313" key="11">
    <source>
        <dbReference type="Proteomes" id="UP000001542"/>
    </source>
</evidence>
<dbReference type="VEuPathDB" id="TrichDB:TVAG_233440"/>
<keyword evidence="4 8" id="KW-1133">Transmembrane helix</keyword>
<keyword evidence="2 8" id="KW-0808">Transferase</keyword>
<sequence length="272" mass="32010">MLYKKVTPKQMIFSPVRVFVYISHSLIFFGCFLPDTKVRIELEKYNFVPLVVFLIFYITFMWFYYKTSVADTFVKQDDAPLNTDEDLFFCEQCNHYCPLRASHCKHCKKCVLRRDHHCNFLDTCIGMGNHFYFLCFLFFLLLFDITAINVFKVGMKDGQPFIKWLVTTMPCNICLFGSIASIIQPAILFPIHFFLALTNNTTWEFVKGSTITYFRGWHIHLSPFSKGLIGNLKEFCTMHKNHPTYFIPRTPEELEKYKADNSFISNDTYDCC</sequence>
<gene>
    <name evidence="10" type="ORF">TVAG_233440</name>
</gene>
<dbReference type="Pfam" id="PF01529">
    <property type="entry name" value="DHHC"/>
    <property type="match status" value="1"/>
</dbReference>
<organism evidence="10 11">
    <name type="scientific">Trichomonas vaginalis (strain ATCC PRA-98 / G3)</name>
    <dbReference type="NCBI Taxonomy" id="412133"/>
    <lineage>
        <taxon>Eukaryota</taxon>
        <taxon>Metamonada</taxon>
        <taxon>Parabasalia</taxon>
        <taxon>Trichomonadida</taxon>
        <taxon>Trichomonadidae</taxon>
        <taxon>Trichomonas</taxon>
    </lineage>
</organism>
<dbReference type="OMA" id="RASHCKH"/>
<dbReference type="PROSITE" id="PS51257">
    <property type="entry name" value="PROKAR_LIPOPROTEIN"/>
    <property type="match status" value="1"/>
</dbReference>
<evidence type="ECO:0000256" key="8">
    <source>
        <dbReference type="RuleBase" id="RU079119"/>
    </source>
</evidence>
<dbReference type="InParanoid" id="A2FPH8"/>
<dbReference type="InterPro" id="IPR001594">
    <property type="entry name" value="Palmitoyltrfase_DHHC"/>
</dbReference>
<feature type="transmembrane region" description="Helical" evidence="8">
    <location>
        <begin position="12"/>
        <end position="33"/>
    </location>
</feature>
<dbReference type="eggNOG" id="KOG1311">
    <property type="taxonomic scope" value="Eukaryota"/>
</dbReference>
<dbReference type="PANTHER" id="PTHR22883">
    <property type="entry name" value="ZINC FINGER DHHC DOMAIN CONTAINING PROTEIN"/>
    <property type="match status" value="1"/>
</dbReference>
<keyword evidence="5 8" id="KW-0472">Membrane</keyword>
<name>A2FPH8_TRIV3</name>
<dbReference type="PROSITE" id="PS50216">
    <property type="entry name" value="DHHC"/>
    <property type="match status" value="1"/>
</dbReference>
<evidence type="ECO:0000259" key="9">
    <source>
        <dbReference type="Pfam" id="PF01529"/>
    </source>
</evidence>
<dbReference type="GO" id="GO:0019706">
    <property type="term" value="F:protein-cysteine S-palmitoyltransferase activity"/>
    <property type="evidence" value="ECO:0000318"/>
    <property type="project" value="GO_Central"/>
</dbReference>
<comment type="catalytic activity">
    <reaction evidence="8">
        <text>L-cysteinyl-[protein] + hexadecanoyl-CoA = S-hexadecanoyl-L-cysteinyl-[protein] + CoA</text>
        <dbReference type="Rhea" id="RHEA:36683"/>
        <dbReference type="Rhea" id="RHEA-COMP:10131"/>
        <dbReference type="Rhea" id="RHEA-COMP:11032"/>
        <dbReference type="ChEBI" id="CHEBI:29950"/>
        <dbReference type="ChEBI" id="CHEBI:57287"/>
        <dbReference type="ChEBI" id="CHEBI:57379"/>
        <dbReference type="ChEBI" id="CHEBI:74151"/>
        <dbReference type="EC" id="2.3.1.225"/>
    </reaction>
</comment>
<dbReference type="GO" id="GO:0016020">
    <property type="term" value="C:membrane"/>
    <property type="evidence" value="ECO:0007669"/>
    <property type="project" value="UniProtKB-SubCell"/>
</dbReference>
<dbReference type="SMR" id="A2FPH8"/>
<comment type="domain">
    <text evidence="8">The DHHC domain is required for palmitoyltransferase activity.</text>
</comment>
<keyword evidence="11" id="KW-1185">Reference proteome</keyword>
<evidence type="ECO:0000256" key="6">
    <source>
        <dbReference type="ARBA" id="ARBA00023315"/>
    </source>
</evidence>
<accession>A2FPH8</accession>
<dbReference type="OrthoDB" id="331948at2759"/>
<evidence type="ECO:0000256" key="2">
    <source>
        <dbReference type="ARBA" id="ARBA00022679"/>
    </source>
</evidence>
<protein>
    <recommendedName>
        <fullName evidence="8">Palmitoyltransferase</fullName>
        <ecNumber evidence="8">2.3.1.225</ecNumber>
    </recommendedName>
</protein>
<feature type="transmembrane region" description="Helical" evidence="8">
    <location>
        <begin position="131"/>
        <end position="151"/>
    </location>
</feature>
<dbReference type="EMBL" id="DS113926">
    <property type="protein sequence ID" value="EAX93179.1"/>
    <property type="molecule type" value="Genomic_DNA"/>
</dbReference>
<comment type="subcellular location">
    <subcellularLocation>
        <location evidence="1">Membrane</location>
        <topology evidence="1">Multi-pass membrane protein</topology>
    </subcellularLocation>
</comment>
<feature type="transmembrane region" description="Helical" evidence="8">
    <location>
        <begin position="45"/>
        <end position="65"/>
    </location>
</feature>
<keyword evidence="6 8" id="KW-0012">Acyltransferase</keyword>
<evidence type="ECO:0000256" key="3">
    <source>
        <dbReference type="ARBA" id="ARBA00022692"/>
    </source>
</evidence>
<evidence type="ECO:0000256" key="4">
    <source>
        <dbReference type="ARBA" id="ARBA00022989"/>
    </source>
</evidence>